<proteinExistence type="predicted"/>
<comment type="caution">
    <text evidence="1">The sequence shown here is derived from an EMBL/GenBank/DDBJ whole genome shotgun (WGS) entry which is preliminary data.</text>
</comment>
<reference evidence="1 2" key="1">
    <citation type="submission" date="2023-07" db="EMBL/GenBank/DDBJ databases">
        <title>Genomic Encyclopedia of Type Strains, Phase IV (KMG-IV): sequencing the most valuable type-strain genomes for metagenomic binning, comparative biology and taxonomic classification.</title>
        <authorList>
            <person name="Goeker M."/>
        </authorList>
    </citation>
    <scope>NUCLEOTIDE SEQUENCE [LARGE SCALE GENOMIC DNA]</scope>
    <source>
        <strain evidence="1 2">DSM 17740</strain>
    </source>
</reference>
<name>A0ABU0CTX5_9BACI</name>
<sequence>MVTVQRAIEAQGIPTTLITLDVEQSSLMRPPRAIHPMQFQFGHSLGKPHDKQTQMKVLMAALEQLTIKQEPGQIHEIHFPSYNQ</sequence>
<dbReference type="Proteomes" id="UP001232445">
    <property type="component" value="Unassembled WGS sequence"/>
</dbReference>
<gene>
    <name evidence="1" type="ORF">J2S00_002587</name>
</gene>
<keyword evidence="2" id="KW-1185">Reference proteome</keyword>
<protein>
    <submittedName>
        <fullName evidence="1">Uncharacterized protein</fullName>
    </submittedName>
</protein>
<evidence type="ECO:0000313" key="2">
    <source>
        <dbReference type="Proteomes" id="UP001232445"/>
    </source>
</evidence>
<dbReference type="EMBL" id="JAUSUQ010000009">
    <property type="protein sequence ID" value="MDQ0339794.1"/>
    <property type="molecule type" value="Genomic_DNA"/>
</dbReference>
<organism evidence="1 2">
    <name type="scientific">Caldalkalibacillus uzonensis</name>
    <dbReference type="NCBI Taxonomy" id="353224"/>
    <lineage>
        <taxon>Bacteria</taxon>
        <taxon>Bacillati</taxon>
        <taxon>Bacillota</taxon>
        <taxon>Bacilli</taxon>
        <taxon>Bacillales</taxon>
        <taxon>Bacillaceae</taxon>
        <taxon>Caldalkalibacillus</taxon>
    </lineage>
</organism>
<evidence type="ECO:0000313" key="1">
    <source>
        <dbReference type="EMBL" id="MDQ0339794.1"/>
    </source>
</evidence>
<dbReference type="RefSeq" id="WP_307340313.1">
    <property type="nucleotide sequence ID" value="NZ_JAUSUQ010000009.1"/>
</dbReference>
<accession>A0ABU0CTX5</accession>